<keyword evidence="4 8" id="KW-0297">G-protein coupled receptor</keyword>
<dbReference type="PANTHER" id="PTHR45695">
    <property type="entry name" value="LEUCOKININ RECEPTOR-RELATED"/>
    <property type="match status" value="1"/>
</dbReference>
<keyword evidence="2 8" id="KW-0812">Transmembrane</keyword>
<keyword evidence="6 8" id="KW-0675">Receptor</keyword>
<dbReference type="EMBL" id="CALNXK010000021">
    <property type="protein sequence ID" value="CAH3108585.1"/>
    <property type="molecule type" value="Genomic_DNA"/>
</dbReference>
<name>A0ABN8NI72_9CNID</name>
<feature type="transmembrane region" description="Helical" evidence="9">
    <location>
        <begin position="418"/>
        <end position="440"/>
    </location>
</feature>
<evidence type="ECO:0000256" key="4">
    <source>
        <dbReference type="ARBA" id="ARBA00023040"/>
    </source>
</evidence>
<feature type="domain" description="G-protein coupled receptors family 1 profile" evidence="10">
    <location>
        <begin position="398"/>
        <end position="658"/>
    </location>
</feature>
<feature type="transmembrane region" description="Helical" evidence="9">
    <location>
        <begin position="460"/>
        <end position="481"/>
    </location>
</feature>
<feature type="transmembrane region" description="Helical" evidence="9">
    <location>
        <begin position="312"/>
        <end position="334"/>
    </location>
</feature>
<feature type="transmembrane region" description="Helical" evidence="9">
    <location>
        <begin position="549"/>
        <end position="570"/>
    </location>
</feature>
<dbReference type="Gene3D" id="1.20.1070.10">
    <property type="entry name" value="Rhodopsin 7-helix transmembrane proteins"/>
    <property type="match status" value="3"/>
</dbReference>
<feature type="transmembrane region" description="Helical" evidence="9">
    <location>
        <begin position="502"/>
        <end position="520"/>
    </location>
</feature>
<evidence type="ECO:0000313" key="11">
    <source>
        <dbReference type="EMBL" id="CAH3108585.1"/>
    </source>
</evidence>
<dbReference type="Pfam" id="PF00001">
    <property type="entry name" value="7tm_1"/>
    <property type="match status" value="3"/>
</dbReference>
<dbReference type="SMART" id="SM01381">
    <property type="entry name" value="7TM_GPCR_Srsx"/>
    <property type="match status" value="1"/>
</dbReference>
<evidence type="ECO:0000256" key="9">
    <source>
        <dbReference type="SAM" id="Phobius"/>
    </source>
</evidence>
<protein>
    <recommendedName>
        <fullName evidence="10">G-protein coupled receptors family 1 profile domain-containing protein</fullName>
    </recommendedName>
</protein>
<gene>
    <name evidence="11" type="ORF">PLOB_00017755</name>
</gene>
<dbReference type="InterPro" id="IPR017452">
    <property type="entry name" value="GPCR_Rhodpsn_7TM"/>
</dbReference>
<reference evidence="11 12" key="1">
    <citation type="submission" date="2022-05" db="EMBL/GenBank/DDBJ databases">
        <authorList>
            <consortium name="Genoscope - CEA"/>
            <person name="William W."/>
        </authorList>
    </citation>
    <scope>NUCLEOTIDE SEQUENCE [LARGE SCALE GENOMIC DNA]</scope>
</reference>
<feature type="non-terminal residue" evidence="11">
    <location>
        <position position="1"/>
    </location>
</feature>
<evidence type="ECO:0000256" key="3">
    <source>
        <dbReference type="ARBA" id="ARBA00022989"/>
    </source>
</evidence>
<feature type="transmembrane region" description="Helical" evidence="9">
    <location>
        <begin position="117"/>
        <end position="135"/>
    </location>
</feature>
<sequence length="688" mass="77255">LSSIPFFITGFIGNVLVIHIVHKTREMQTPTNYLLASMAVSDVVSVMLLPLYEVVQYQLGSVNNNFEKFTCKSFALVQICITVSSTTLTLIAVERYHALLKPFRTELRLSDDNVKKAIAIIWIISVLLSLPSFFLNKWSIEEDAVEASPCVGPWTLSMNQASKIYLIVHASIFFIQLTTMCYCYASLIKGLYFTNTVCPEETEGERGSERKKLVLTFLLATTGFLIGYAPGILFDAIVASREVQHEDLLLYSVLRAKKKTEKPEELIMVETDSLSFILSCCSIPFYISGLIGNVLVIRVVHKTREMHTPTNYLLVSIAVSDVFTIMMFAAHGFAFSQYVNDENFVHYLVCKASADITTVAIVSSITLTVLASIMIKPNGLHFVLFLSSIPFFITGFIGNVLVIHIVHKTREMQTPTNYLLANMAVSDVVSVMLLPLYEVVQYQLGSVNNNFEKFTCKSVALVQICIIVSSTTLTLIAVERYHALLKPFRTELRLSDDNVKKAIAIIWIISVLLSLPSFFLNKWSIEEDAVEASPCVGPWTLSMNQASKIYLIVHASIFFIQLTTMCYCYASLIKGLYFTNTVCPEETEGERGSERKKLVLTFFLATTGFLIGYAPEILFYTIVASREVQQEDLLLYSVLRAVLSFLLECSLCLNPIFYAFRSAHFKQGFKRLLKCRESTSQNEIQLGA</sequence>
<dbReference type="CDD" id="cd00637">
    <property type="entry name" value="7tm_classA_rhodopsin-like"/>
    <property type="match status" value="2"/>
</dbReference>
<dbReference type="PROSITE" id="PS50262">
    <property type="entry name" value="G_PROTEIN_RECEP_F1_2"/>
    <property type="match status" value="3"/>
</dbReference>
<feature type="transmembrane region" description="Helical" evidence="9">
    <location>
        <begin position="75"/>
        <end position="96"/>
    </location>
</feature>
<comment type="caution">
    <text evidence="11">The sequence shown here is derived from an EMBL/GenBank/DDBJ whole genome shotgun (WGS) entry which is preliminary data.</text>
</comment>
<comment type="similarity">
    <text evidence="8">Belongs to the G-protein coupled receptor 1 family.</text>
</comment>
<evidence type="ECO:0000259" key="10">
    <source>
        <dbReference type="PROSITE" id="PS50262"/>
    </source>
</evidence>
<feature type="transmembrane region" description="Helical" evidence="9">
    <location>
        <begin position="213"/>
        <end position="234"/>
    </location>
</feature>
<keyword evidence="7 8" id="KW-0807">Transducer</keyword>
<feature type="transmembrane region" description="Helical" evidence="9">
    <location>
        <begin position="382"/>
        <end position="406"/>
    </location>
</feature>
<evidence type="ECO:0000313" key="12">
    <source>
        <dbReference type="Proteomes" id="UP001159405"/>
    </source>
</evidence>
<feature type="transmembrane region" description="Helical" evidence="9">
    <location>
        <begin position="34"/>
        <end position="55"/>
    </location>
</feature>
<evidence type="ECO:0000256" key="7">
    <source>
        <dbReference type="ARBA" id="ARBA00023224"/>
    </source>
</evidence>
<feature type="domain" description="G-protein coupled receptors family 1 profile" evidence="10">
    <location>
        <begin position="292"/>
        <end position="373"/>
    </location>
</feature>
<accession>A0ABN8NI72</accession>
<dbReference type="Proteomes" id="UP001159405">
    <property type="component" value="Unassembled WGS sequence"/>
</dbReference>
<keyword evidence="5 9" id="KW-0472">Membrane</keyword>
<evidence type="ECO:0000256" key="6">
    <source>
        <dbReference type="ARBA" id="ARBA00023170"/>
    </source>
</evidence>
<feature type="transmembrane region" description="Helical" evidence="9">
    <location>
        <begin position="164"/>
        <end position="185"/>
    </location>
</feature>
<dbReference type="PANTHER" id="PTHR45695:SF9">
    <property type="entry name" value="LEUCOKININ RECEPTOR"/>
    <property type="match status" value="1"/>
</dbReference>
<feature type="domain" description="G-protein coupled receptors family 1 profile" evidence="10">
    <location>
        <begin position="13"/>
        <end position="286"/>
    </location>
</feature>
<dbReference type="InterPro" id="IPR000276">
    <property type="entry name" value="GPCR_Rhodpsn"/>
</dbReference>
<feature type="transmembrane region" description="Helical" evidence="9">
    <location>
        <begin position="634"/>
        <end position="660"/>
    </location>
</feature>
<evidence type="ECO:0000256" key="5">
    <source>
        <dbReference type="ARBA" id="ARBA00023136"/>
    </source>
</evidence>
<feature type="transmembrane region" description="Helical" evidence="9">
    <location>
        <begin position="276"/>
        <end position="300"/>
    </location>
</feature>
<evidence type="ECO:0000256" key="2">
    <source>
        <dbReference type="ARBA" id="ARBA00022692"/>
    </source>
</evidence>
<dbReference type="PRINTS" id="PR00237">
    <property type="entry name" value="GPCRRHODOPSN"/>
</dbReference>
<organism evidence="11 12">
    <name type="scientific">Porites lobata</name>
    <dbReference type="NCBI Taxonomy" id="104759"/>
    <lineage>
        <taxon>Eukaryota</taxon>
        <taxon>Metazoa</taxon>
        <taxon>Cnidaria</taxon>
        <taxon>Anthozoa</taxon>
        <taxon>Hexacorallia</taxon>
        <taxon>Scleractinia</taxon>
        <taxon>Fungiina</taxon>
        <taxon>Poritidae</taxon>
        <taxon>Porites</taxon>
    </lineage>
</organism>
<dbReference type="PROSITE" id="PS00237">
    <property type="entry name" value="G_PROTEIN_RECEP_F1_1"/>
    <property type="match status" value="2"/>
</dbReference>
<dbReference type="SUPFAM" id="SSF81321">
    <property type="entry name" value="Family A G protein-coupled receptor-like"/>
    <property type="match status" value="3"/>
</dbReference>
<comment type="subcellular location">
    <subcellularLocation>
        <location evidence="1">Membrane</location>
        <topology evidence="1">Multi-pass membrane protein</topology>
    </subcellularLocation>
</comment>
<evidence type="ECO:0000256" key="1">
    <source>
        <dbReference type="ARBA" id="ARBA00004141"/>
    </source>
</evidence>
<feature type="transmembrane region" description="Helical" evidence="9">
    <location>
        <begin position="6"/>
        <end position="22"/>
    </location>
</feature>
<keyword evidence="3 9" id="KW-1133">Transmembrane helix</keyword>
<feature type="transmembrane region" description="Helical" evidence="9">
    <location>
        <begin position="598"/>
        <end position="622"/>
    </location>
</feature>
<keyword evidence="12" id="KW-1185">Reference proteome</keyword>
<proteinExistence type="inferred from homology"/>
<evidence type="ECO:0000256" key="8">
    <source>
        <dbReference type="RuleBase" id="RU000688"/>
    </source>
</evidence>